<reference evidence="2 3" key="1">
    <citation type="submission" date="2024-04" db="EMBL/GenBank/DDBJ databases">
        <title>Tritrichomonas musculus Genome.</title>
        <authorList>
            <person name="Alves-Ferreira E."/>
            <person name="Grigg M."/>
            <person name="Lorenzi H."/>
            <person name="Galac M."/>
        </authorList>
    </citation>
    <scope>NUCLEOTIDE SEQUENCE [LARGE SCALE GENOMIC DNA]</scope>
    <source>
        <strain evidence="2 3">EAF2021</strain>
    </source>
</reference>
<evidence type="ECO:0000313" key="2">
    <source>
        <dbReference type="EMBL" id="KAK8891429.1"/>
    </source>
</evidence>
<sequence length="429" mass="47789">MANRHGSNPGGDQPNNNNLNSPMPALPNSIPNMMNQGQIPRPPVQNVYSPQNINLIPTLPSPTPAGFQINYSGMSPPTVPVYPAMSPPTQLPMVGQVQRPQQQGSPYIAISPQQPPSVSSPQQHNQQRKSGPTKKGQEGVETHIGRLGLANILYVSNIQPNVFNNTFKRIRNQFRIEFTEEAKIAIALAIKYRMTDAVSRSTAYSHQRRLTLLPSNIYYTDFPIAQFAKLEAERRILSSNLLIKPSKPTVSSSLVNSFDFGFQGQSISANSSAFFQSISNQAQQNNDDFNYLNIQTNNMKNDNDDTDNNISLNSKSSIGSSNLSEAASTANILEHFRIDTLYGIASRVYGKKRDEITDSIGDTEENPIINDQTPLKKLLPSTEKDQNVILEDIYQYIETNSVIPTRTRIKKNFNLQFRKVVSKSRKKPP</sequence>
<gene>
    <name evidence="2" type="ORF">M9Y10_028638</name>
</gene>
<accession>A0ABR2KJW5</accession>
<name>A0ABR2KJW5_9EUKA</name>
<protein>
    <submittedName>
        <fullName evidence="2">Uncharacterized protein</fullName>
    </submittedName>
</protein>
<proteinExistence type="predicted"/>
<keyword evidence="3" id="KW-1185">Reference proteome</keyword>
<feature type="region of interest" description="Disordered" evidence="1">
    <location>
        <begin position="95"/>
        <end position="140"/>
    </location>
</feature>
<comment type="caution">
    <text evidence="2">The sequence shown here is derived from an EMBL/GenBank/DDBJ whole genome shotgun (WGS) entry which is preliminary data.</text>
</comment>
<organism evidence="2 3">
    <name type="scientific">Tritrichomonas musculus</name>
    <dbReference type="NCBI Taxonomy" id="1915356"/>
    <lineage>
        <taxon>Eukaryota</taxon>
        <taxon>Metamonada</taxon>
        <taxon>Parabasalia</taxon>
        <taxon>Tritrichomonadida</taxon>
        <taxon>Tritrichomonadidae</taxon>
        <taxon>Tritrichomonas</taxon>
    </lineage>
</organism>
<feature type="region of interest" description="Disordered" evidence="1">
    <location>
        <begin position="1"/>
        <end position="41"/>
    </location>
</feature>
<dbReference type="Proteomes" id="UP001470230">
    <property type="component" value="Unassembled WGS sequence"/>
</dbReference>
<dbReference type="EMBL" id="JAPFFF010000004">
    <property type="protein sequence ID" value="KAK8891429.1"/>
    <property type="molecule type" value="Genomic_DNA"/>
</dbReference>
<evidence type="ECO:0000256" key="1">
    <source>
        <dbReference type="SAM" id="MobiDB-lite"/>
    </source>
</evidence>
<feature type="compositionally biased region" description="Polar residues" evidence="1">
    <location>
        <begin position="29"/>
        <end position="38"/>
    </location>
</feature>
<evidence type="ECO:0000313" key="3">
    <source>
        <dbReference type="Proteomes" id="UP001470230"/>
    </source>
</evidence>